<comment type="caution">
    <text evidence="2">The sequence shown here is derived from an EMBL/GenBank/DDBJ whole genome shotgun (WGS) entry which is preliminary data.</text>
</comment>
<accession>A0A934S353</accession>
<sequence length="288" mass="31988">MSGKPVERINLELLFEYASTLPVSPRIFARLDQLLRNEDASLDFISSLVRTDPGLSAQVLRVTNSAAFAGSMKVNEIGTAISRIGFNELRNILKLVVEQESFFQALPVYGETASEFSDHSLDVAIVSETIAKRCGFDSNAPYIAGLLHQIGKLAINVYHERLERVFDITELCGERSLQKTEVELLGMSHYRAGGELLNRWQFEGAVWQSIKNQNSPLHAQSQVRGTSILSLAIWLASQLGGYDPDAKTPDHVKRALKELGLDALDATSLLDDSRFEINDRKNQLAMLL</sequence>
<feature type="domain" description="HDOD" evidence="1">
    <location>
        <begin position="21"/>
        <end position="216"/>
    </location>
</feature>
<dbReference type="RefSeq" id="WP_200359196.1">
    <property type="nucleotide sequence ID" value="NZ_JAENIL010000082.1"/>
</dbReference>
<dbReference type="Pfam" id="PF08668">
    <property type="entry name" value="HDOD"/>
    <property type="match status" value="1"/>
</dbReference>
<reference evidence="2" key="1">
    <citation type="submission" date="2021-01" db="EMBL/GenBank/DDBJ databases">
        <title>Modified the classification status of verrucomicrobia.</title>
        <authorList>
            <person name="Feng X."/>
        </authorList>
    </citation>
    <scope>NUCLEOTIDE SEQUENCE</scope>
    <source>
        <strain evidence="2">KCTC 13126</strain>
    </source>
</reference>
<dbReference type="InterPro" id="IPR003607">
    <property type="entry name" value="HD/PDEase_dom"/>
</dbReference>
<evidence type="ECO:0000259" key="1">
    <source>
        <dbReference type="PROSITE" id="PS51833"/>
    </source>
</evidence>
<dbReference type="SUPFAM" id="SSF109604">
    <property type="entry name" value="HD-domain/PDEase-like"/>
    <property type="match status" value="1"/>
</dbReference>
<dbReference type="Proteomes" id="UP000617628">
    <property type="component" value="Unassembled WGS sequence"/>
</dbReference>
<dbReference type="InterPro" id="IPR052340">
    <property type="entry name" value="RNase_Y/CdgJ"/>
</dbReference>
<dbReference type="EMBL" id="JAENIL010000082">
    <property type="protein sequence ID" value="MBK1880335.1"/>
    <property type="molecule type" value="Genomic_DNA"/>
</dbReference>
<organism evidence="2 3">
    <name type="scientific">Pelagicoccus mobilis</name>
    <dbReference type="NCBI Taxonomy" id="415221"/>
    <lineage>
        <taxon>Bacteria</taxon>
        <taxon>Pseudomonadati</taxon>
        <taxon>Verrucomicrobiota</taxon>
        <taxon>Opitutia</taxon>
        <taxon>Puniceicoccales</taxon>
        <taxon>Pelagicoccaceae</taxon>
        <taxon>Pelagicoccus</taxon>
    </lineage>
</organism>
<dbReference type="PROSITE" id="PS51833">
    <property type="entry name" value="HDOD"/>
    <property type="match status" value="1"/>
</dbReference>
<dbReference type="PANTHER" id="PTHR33525:SF3">
    <property type="entry name" value="RIBONUCLEASE Y"/>
    <property type="match status" value="1"/>
</dbReference>
<dbReference type="PANTHER" id="PTHR33525">
    <property type="match status" value="1"/>
</dbReference>
<protein>
    <submittedName>
        <fullName evidence="2">HDOD domain-containing protein</fullName>
    </submittedName>
</protein>
<gene>
    <name evidence="2" type="ORF">JIN87_25850</name>
</gene>
<dbReference type="CDD" id="cd00077">
    <property type="entry name" value="HDc"/>
    <property type="match status" value="1"/>
</dbReference>
<dbReference type="AlphaFoldDB" id="A0A934S353"/>
<proteinExistence type="predicted"/>
<dbReference type="Gene3D" id="1.10.3210.10">
    <property type="entry name" value="Hypothetical protein af1432"/>
    <property type="match status" value="1"/>
</dbReference>
<keyword evidence="3" id="KW-1185">Reference proteome</keyword>
<name>A0A934S353_9BACT</name>
<evidence type="ECO:0000313" key="3">
    <source>
        <dbReference type="Proteomes" id="UP000617628"/>
    </source>
</evidence>
<evidence type="ECO:0000313" key="2">
    <source>
        <dbReference type="EMBL" id="MBK1880335.1"/>
    </source>
</evidence>
<dbReference type="InterPro" id="IPR013976">
    <property type="entry name" value="HDOD"/>
</dbReference>